<evidence type="ECO:0000313" key="7">
    <source>
        <dbReference type="Proteomes" id="UP000196320"/>
    </source>
</evidence>
<sequence>MKDVPEIGALELLVAAVRHGSISAAARECGVTQQTASSRLRGLEQRLRLELLLRTPRGVTPTAAGETAAAWAEDVLAAGERFSLGVETLRGERSRALTVAASQTVAAHMLPRWLVALRERHVRSGHAPTQVRMLNANSSEVGELVRSGDADLGFIESTTLPEGLSRTTVCLDELAVVVAPQHAWATRTEIEMADAADTALVVRERGSGTRQAWEDAVLARLDCSPTEPVAELSTSAAVRSAVGEGVGPAVLSRLAIADDVRLGRLVEVALRGDPVQRPITALWRGGRADLSQVGRELLEEAVR</sequence>
<evidence type="ECO:0000259" key="5">
    <source>
        <dbReference type="PROSITE" id="PS50931"/>
    </source>
</evidence>
<dbReference type="AlphaFoldDB" id="A0A1R4ICN3"/>
<reference evidence="6 7" key="1">
    <citation type="submission" date="2017-02" db="EMBL/GenBank/DDBJ databases">
        <authorList>
            <person name="Peterson S.W."/>
        </authorList>
    </citation>
    <scope>NUCLEOTIDE SEQUENCE [LARGE SCALE GENOMIC DNA]</scope>
    <source>
        <strain evidence="6 7">B Mb 05.01</strain>
    </source>
</reference>
<dbReference type="PANTHER" id="PTHR30126">
    <property type="entry name" value="HTH-TYPE TRANSCRIPTIONAL REGULATOR"/>
    <property type="match status" value="1"/>
</dbReference>
<evidence type="ECO:0000313" key="6">
    <source>
        <dbReference type="EMBL" id="SJN17033.1"/>
    </source>
</evidence>
<feature type="domain" description="HTH lysR-type" evidence="5">
    <location>
        <begin position="5"/>
        <end position="62"/>
    </location>
</feature>
<dbReference type="EMBL" id="FUKO01000004">
    <property type="protein sequence ID" value="SJN17033.1"/>
    <property type="molecule type" value="Genomic_DNA"/>
</dbReference>
<evidence type="ECO:0000256" key="1">
    <source>
        <dbReference type="ARBA" id="ARBA00009437"/>
    </source>
</evidence>
<dbReference type="Pfam" id="PF00126">
    <property type="entry name" value="HTH_1"/>
    <property type="match status" value="1"/>
</dbReference>
<gene>
    <name evidence="6" type="ORF">FM104_01195</name>
</gene>
<dbReference type="InterPro" id="IPR005119">
    <property type="entry name" value="LysR_subst-bd"/>
</dbReference>
<dbReference type="Gene3D" id="1.10.10.10">
    <property type="entry name" value="Winged helix-like DNA-binding domain superfamily/Winged helix DNA-binding domain"/>
    <property type="match status" value="1"/>
</dbReference>
<dbReference type="PROSITE" id="PS50931">
    <property type="entry name" value="HTH_LYSR"/>
    <property type="match status" value="1"/>
</dbReference>
<dbReference type="SUPFAM" id="SSF46785">
    <property type="entry name" value="Winged helix' DNA-binding domain"/>
    <property type="match status" value="1"/>
</dbReference>
<dbReference type="Gene3D" id="3.40.190.10">
    <property type="entry name" value="Periplasmic binding protein-like II"/>
    <property type="match status" value="2"/>
</dbReference>
<comment type="similarity">
    <text evidence="1">Belongs to the LysR transcriptional regulatory family.</text>
</comment>
<evidence type="ECO:0000256" key="2">
    <source>
        <dbReference type="ARBA" id="ARBA00023015"/>
    </source>
</evidence>
<dbReference type="RefSeq" id="WP_179206621.1">
    <property type="nucleotide sequence ID" value="NZ_FUKO01000004.1"/>
</dbReference>
<dbReference type="GO" id="GO:0000976">
    <property type="term" value="F:transcription cis-regulatory region binding"/>
    <property type="evidence" value="ECO:0007669"/>
    <property type="project" value="TreeGrafter"/>
</dbReference>
<dbReference type="PANTHER" id="PTHR30126:SF39">
    <property type="entry name" value="HTH-TYPE TRANSCRIPTIONAL REGULATOR CYSL"/>
    <property type="match status" value="1"/>
</dbReference>
<dbReference type="InterPro" id="IPR036388">
    <property type="entry name" value="WH-like_DNA-bd_sf"/>
</dbReference>
<keyword evidence="7" id="KW-1185">Reference proteome</keyword>
<dbReference type="GO" id="GO:0003700">
    <property type="term" value="F:DNA-binding transcription factor activity"/>
    <property type="evidence" value="ECO:0007669"/>
    <property type="project" value="InterPro"/>
</dbReference>
<dbReference type="Pfam" id="PF03466">
    <property type="entry name" value="LysR_substrate"/>
    <property type="match status" value="1"/>
</dbReference>
<dbReference type="InterPro" id="IPR036390">
    <property type="entry name" value="WH_DNA-bd_sf"/>
</dbReference>
<keyword evidence="2" id="KW-0805">Transcription regulation</keyword>
<organism evidence="6 7">
    <name type="scientific">Microbacterium esteraromaticum</name>
    <dbReference type="NCBI Taxonomy" id="57043"/>
    <lineage>
        <taxon>Bacteria</taxon>
        <taxon>Bacillati</taxon>
        <taxon>Actinomycetota</taxon>
        <taxon>Actinomycetes</taxon>
        <taxon>Micrococcales</taxon>
        <taxon>Microbacteriaceae</taxon>
        <taxon>Microbacterium</taxon>
    </lineage>
</organism>
<accession>A0A1R4ICN3</accession>
<evidence type="ECO:0000256" key="3">
    <source>
        <dbReference type="ARBA" id="ARBA00023125"/>
    </source>
</evidence>
<proteinExistence type="inferred from homology"/>
<name>A0A1R4ICN3_9MICO</name>
<evidence type="ECO:0000256" key="4">
    <source>
        <dbReference type="ARBA" id="ARBA00023163"/>
    </source>
</evidence>
<keyword evidence="4" id="KW-0804">Transcription</keyword>
<dbReference type="InterPro" id="IPR000847">
    <property type="entry name" value="LysR_HTH_N"/>
</dbReference>
<dbReference type="SUPFAM" id="SSF53850">
    <property type="entry name" value="Periplasmic binding protein-like II"/>
    <property type="match status" value="1"/>
</dbReference>
<dbReference type="Proteomes" id="UP000196320">
    <property type="component" value="Unassembled WGS sequence"/>
</dbReference>
<keyword evidence="3" id="KW-0238">DNA-binding</keyword>
<protein>
    <submittedName>
        <fullName evidence="6">Transcriptional regulator, LysR family</fullName>
    </submittedName>
</protein>